<comment type="caution">
    <text evidence="4">The sequence shown here is derived from an EMBL/GenBank/DDBJ whole genome shotgun (WGS) entry which is preliminary data.</text>
</comment>
<sequence length="228" mass="25442">MGFVAEYEITCESLPLVAVAAAVPDATLEVRMQPNHGGYTLFIVHVTGGTVESVENAFESAPFVGEYTLVGRTRETRRYQIEPAVSMDEQLGECIDDLSNLRALAATESLIDRICVTQTGWIQSGWFADRETVEEFRAFWHRNGAFTLRRLTRDDEAETPGAGLTDCQHEALRTAYEMGYFEIPRQTSLDEVANELGITASSLSERIRRAQTHLIETNVGLTWPPLPE</sequence>
<dbReference type="AlphaFoldDB" id="M0IIT5"/>
<dbReference type="STRING" id="662479.C440_06642"/>
<dbReference type="EMBL" id="AOLN01000010">
    <property type="protein sequence ID" value="ELZ95947.1"/>
    <property type="molecule type" value="Genomic_DNA"/>
</dbReference>
<evidence type="ECO:0000256" key="2">
    <source>
        <dbReference type="ARBA" id="ARBA00023163"/>
    </source>
</evidence>
<name>M0IIT5_9EURY</name>
<dbReference type="PANTHER" id="PTHR34236">
    <property type="entry name" value="DIMETHYL SULFOXIDE REDUCTASE TRANSCRIPTIONAL ACTIVATOR"/>
    <property type="match status" value="1"/>
</dbReference>
<evidence type="ECO:0000313" key="4">
    <source>
        <dbReference type="EMBL" id="ELZ95947.1"/>
    </source>
</evidence>
<protein>
    <submittedName>
        <fullName evidence="4">Putative DNA binding protein</fullName>
    </submittedName>
</protein>
<dbReference type="PATRIC" id="fig|662479.7.peg.1341"/>
<gene>
    <name evidence="4" type="ORF">C440_06642</name>
</gene>
<proteinExistence type="predicted"/>
<dbReference type="PANTHER" id="PTHR34236:SF1">
    <property type="entry name" value="DIMETHYL SULFOXIDE REDUCTASE TRANSCRIPTIONAL ACTIVATOR"/>
    <property type="match status" value="1"/>
</dbReference>
<dbReference type="Proteomes" id="UP000011550">
    <property type="component" value="Unassembled WGS sequence"/>
</dbReference>
<dbReference type="InterPro" id="IPR007050">
    <property type="entry name" value="HTH_bacterioopsin"/>
</dbReference>
<keyword evidence="5" id="KW-1185">Reference proteome</keyword>
<evidence type="ECO:0000256" key="1">
    <source>
        <dbReference type="ARBA" id="ARBA00023015"/>
    </source>
</evidence>
<dbReference type="RefSeq" id="WP_008319482.1">
    <property type="nucleotide sequence ID" value="NZ_AOLN01000010.1"/>
</dbReference>
<organism evidence="4 5">
    <name type="scientific">Haloferax mucosum ATCC BAA-1512</name>
    <dbReference type="NCBI Taxonomy" id="662479"/>
    <lineage>
        <taxon>Archaea</taxon>
        <taxon>Methanobacteriati</taxon>
        <taxon>Methanobacteriota</taxon>
        <taxon>Stenosarchaea group</taxon>
        <taxon>Halobacteria</taxon>
        <taxon>Halobacteriales</taxon>
        <taxon>Haloferacaceae</taxon>
        <taxon>Haloferax</taxon>
    </lineage>
</organism>
<keyword evidence="1" id="KW-0805">Transcription regulation</keyword>
<reference evidence="4 5" key="1">
    <citation type="journal article" date="2014" name="PLoS Genet.">
        <title>Phylogenetically driven sequencing of extremely halophilic archaea reveals strategies for static and dynamic osmo-response.</title>
        <authorList>
            <person name="Becker E.A."/>
            <person name="Seitzer P.M."/>
            <person name="Tritt A."/>
            <person name="Larsen D."/>
            <person name="Krusor M."/>
            <person name="Yao A.I."/>
            <person name="Wu D."/>
            <person name="Madern D."/>
            <person name="Eisen J.A."/>
            <person name="Darling A.E."/>
            <person name="Facciotti M.T."/>
        </authorList>
    </citation>
    <scope>NUCLEOTIDE SEQUENCE [LARGE SCALE GENOMIC DNA]</scope>
    <source>
        <strain evidence="4 5">ATCC BAA-1512</strain>
    </source>
</reference>
<keyword evidence="2" id="KW-0804">Transcription</keyword>
<dbReference type="Pfam" id="PF04967">
    <property type="entry name" value="HTH_10"/>
    <property type="match status" value="1"/>
</dbReference>
<dbReference type="OrthoDB" id="202021at2157"/>
<accession>M0IIT5</accession>
<evidence type="ECO:0000259" key="3">
    <source>
        <dbReference type="Pfam" id="PF04967"/>
    </source>
</evidence>
<feature type="domain" description="HTH bat-type" evidence="3">
    <location>
        <begin position="164"/>
        <end position="216"/>
    </location>
</feature>
<evidence type="ECO:0000313" key="5">
    <source>
        <dbReference type="Proteomes" id="UP000011550"/>
    </source>
</evidence>